<dbReference type="Proteomes" id="UP000054997">
    <property type="component" value="Unassembled WGS sequence"/>
</dbReference>
<dbReference type="InterPro" id="IPR000644">
    <property type="entry name" value="CBS_dom"/>
</dbReference>
<comment type="similarity">
    <text evidence="1 4">Belongs to the SIS family. GutQ/KpsF subfamily.</text>
</comment>
<feature type="domain" description="CBS" evidence="8">
    <location>
        <begin position="287"/>
        <end position="339"/>
    </location>
</feature>
<organism evidence="10 11">
    <name type="scientific">Legionella londiniensis</name>
    <dbReference type="NCBI Taxonomy" id="45068"/>
    <lineage>
        <taxon>Bacteria</taxon>
        <taxon>Pseudomonadati</taxon>
        <taxon>Pseudomonadota</taxon>
        <taxon>Gammaproteobacteria</taxon>
        <taxon>Legionellales</taxon>
        <taxon>Legionellaceae</taxon>
        <taxon>Legionella</taxon>
    </lineage>
</organism>
<dbReference type="SUPFAM" id="SSF53697">
    <property type="entry name" value="SIS domain"/>
    <property type="match status" value="1"/>
</dbReference>
<dbReference type="SMART" id="SM00116">
    <property type="entry name" value="CBS"/>
    <property type="match status" value="2"/>
</dbReference>
<gene>
    <name evidence="10" type="primary">kdsD</name>
    <name evidence="10" type="ORF">Llon_1606</name>
</gene>
<dbReference type="Gene3D" id="3.10.580.10">
    <property type="entry name" value="CBS-domain"/>
    <property type="match status" value="1"/>
</dbReference>
<dbReference type="PROSITE" id="PS51371">
    <property type="entry name" value="CBS"/>
    <property type="match status" value="2"/>
</dbReference>
<dbReference type="InterPro" id="IPR050986">
    <property type="entry name" value="GutQ/KpsF_isomerases"/>
</dbReference>
<evidence type="ECO:0000256" key="3">
    <source>
        <dbReference type="ARBA" id="ARBA00023122"/>
    </source>
</evidence>
<evidence type="ECO:0000256" key="6">
    <source>
        <dbReference type="PIRSR" id="PIRSR004692-3"/>
    </source>
</evidence>
<evidence type="ECO:0000259" key="8">
    <source>
        <dbReference type="PROSITE" id="PS51371"/>
    </source>
</evidence>
<evidence type="ECO:0000256" key="2">
    <source>
        <dbReference type="ARBA" id="ARBA00022737"/>
    </source>
</evidence>
<dbReference type="GO" id="GO:0097367">
    <property type="term" value="F:carbohydrate derivative binding"/>
    <property type="evidence" value="ECO:0007669"/>
    <property type="project" value="InterPro"/>
</dbReference>
<keyword evidence="3 7" id="KW-0129">CBS domain</keyword>
<evidence type="ECO:0000256" key="1">
    <source>
        <dbReference type="ARBA" id="ARBA00008165"/>
    </source>
</evidence>
<feature type="site" description="Catalytically relevant" evidence="6">
    <location>
        <position position="69"/>
    </location>
</feature>
<keyword evidence="4 10" id="KW-0413">Isomerase</keyword>
<feature type="domain" description="SIS" evidence="9">
    <location>
        <begin position="51"/>
        <end position="194"/>
    </location>
</feature>
<evidence type="ECO:0000259" key="9">
    <source>
        <dbReference type="PROSITE" id="PS51464"/>
    </source>
</evidence>
<comment type="caution">
    <text evidence="10">The sequence shown here is derived from an EMBL/GenBank/DDBJ whole genome shotgun (WGS) entry which is preliminary data.</text>
</comment>
<name>A0A0W0VKU5_9GAMM</name>
<dbReference type="GO" id="GO:1901135">
    <property type="term" value="P:carbohydrate derivative metabolic process"/>
    <property type="evidence" value="ECO:0007669"/>
    <property type="project" value="InterPro"/>
</dbReference>
<dbReference type="CDD" id="cd04604">
    <property type="entry name" value="CBS_pair_SIS_assoc"/>
    <property type="match status" value="1"/>
</dbReference>
<dbReference type="PATRIC" id="fig|45068.5.peg.1742"/>
<sequence length="339" mass="36500">MAIQSMINLGTRSYRLDGLMNFCKLGLAVIETEAQAVYELTQRIDERFEKACKLLLACKGRIVVTGMGKSGHIGNKIAATFASTGSPAFFMHPGEASHGDLGMITPQDTVVAISNSGYTNELIVLLPLLKRLQVPLITLSGNPDSTLAKAADVNLDLSIQQEACPLGLAPTTSTTVALVMGDALAIALLQARGFSAEDFALSHPGGTLGKRLLLRIDELCHQGDELPVVDENETIRQALIEVTAKKLGMTCVVNGHGYLVGIYTDGDVRRSLTQQYDINTTPLKEVMTRNCRTVRQGLLAAEALAIMQKHSITSLVVVDEKNRPTGVIHLHDLLRAGVF</sequence>
<keyword evidence="5" id="KW-0862">Zinc</keyword>
<feature type="site" description="Catalytically relevant" evidence="6">
    <location>
        <position position="203"/>
    </location>
</feature>
<keyword evidence="5" id="KW-0479">Metal-binding</keyword>
<evidence type="ECO:0000313" key="10">
    <source>
        <dbReference type="EMBL" id="KTD20720.1"/>
    </source>
</evidence>
<evidence type="ECO:0000256" key="5">
    <source>
        <dbReference type="PIRSR" id="PIRSR004692-2"/>
    </source>
</evidence>
<accession>A0A0W0VKU5</accession>
<keyword evidence="2" id="KW-0677">Repeat</keyword>
<dbReference type="PROSITE" id="PS51464">
    <property type="entry name" value="SIS"/>
    <property type="match status" value="1"/>
</dbReference>
<evidence type="ECO:0000256" key="7">
    <source>
        <dbReference type="PROSITE-ProRule" id="PRU00703"/>
    </source>
</evidence>
<dbReference type="Pfam" id="PF01380">
    <property type="entry name" value="SIS"/>
    <property type="match status" value="1"/>
</dbReference>
<dbReference type="AlphaFoldDB" id="A0A0W0VKU5"/>
<dbReference type="PIRSF" id="PIRSF004692">
    <property type="entry name" value="KdsD_KpsF"/>
    <property type="match status" value="1"/>
</dbReference>
<dbReference type="InterPro" id="IPR046348">
    <property type="entry name" value="SIS_dom_sf"/>
</dbReference>
<dbReference type="STRING" id="45068.Llon_1606"/>
<dbReference type="EC" id="5.3.1.13" evidence="4"/>
<dbReference type="GO" id="GO:0005975">
    <property type="term" value="P:carbohydrate metabolic process"/>
    <property type="evidence" value="ECO:0007669"/>
    <property type="project" value="InterPro"/>
</dbReference>
<feature type="site" description="Catalytically relevant" evidence="6">
    <location>
        <position position="121"/>
    </location>
</feature>
<dbReference type="InterPro" id="IPR001347">
    <property type="entry name" value="SIS_dom"/>
</dbReference>
<proteinExistence type="inferred from homology"/>
<evidence type="ECO:0000313" key="11">
    <source>
        <dbReference type="Proteomes" id="UP000054997"/>
    </source>
</evidence>
<dbReference type="EMBL" id="LNYK01000019">
    <property type="protein sequence ID" value="KTD20720.1"/>
    <property type="molecule type" value="Genomic_DNA"/>
</dbReference>
<dbReference type="NCBIfam" id="TIGR00393">
    <property type="entry name" value="kpsF"/>
    <property type="match status" value="1"/>
</dbReference>
<reference evidence="10 11" key="1">
    <citation type="submission" date="2015-11" db="EMBL/GenBank/DDBJ databases">
        <title>Genomic analysis of 38 Legionella species identifies large and diverse effector repertoires.</title>
        <authorList>
            <person name="Burstein D."/>
            <person name="Amaro F."/>
            <person name="Zusman T."/>
            <person name="Lifshitz Z."/>
            <person name="Cohen O."/>
            <person name="Gilbert J.A."/>
            <person name="Pupko T."/>
            <person name="Shuman H.A."/>
            <person name="Segal G."/>
        </authorList>
    </citation>
    <scope>NUCLEOTIDE SEQUENCE [LARGE SCALE GENOMIC DNA]</scope>
    <source>
        <strain evidence="10 11">ATCC 49505</strain>
    </source>
</reference>
<protein>
    <recommendedName>
        <fullName evidence="4">Arabinose 5-phosphate isomerase</fullName>
        <shortName evidence="4">API</shortName>
        <ecNumber evidence="4">5.3.1.13</ecNumber>
    </recommendedName>
</protein>
<feature type="site" description="Catalytically relevant" evidence="6">
    <location>
        <position position="162"/>
    </location>
</feature>
<dbReference type="Gene3D" id="3.40.50.10490">
    <property type="entry name" value="Glucose-6-phosphate isomerase like protein, domain 1"/>
    <property type="match status" value="1"/>
</dbReference>
<dbReference type="Pfam" id="PF00571">
    <property type="entry name" value="CBS"/>
    <property type="match status" value="2"/>
</dbReference>
<dbReference type="GO" id="GO:0019146">
    <property type="term" value="F:arabinose-5-phosphate isomerase activity"/>
    <property type="evidence" value="ECO:0007669"/>
    <property type="project" value="UniProtKB-EC"/>
</dbReference>
<dbReference type="InterPro" id="IPR004800">
    <property type="entry name" value="KdsD/KpsF-type"/>
</dbReference>
<dbReference type="InterPro" id="IPR046342">
    <property type="entry name" value="CBS_dom_sf"/>
</dbReference>
<feature type="binding site" evidence="5">
    <location>
        <position position="92"/>
    </location>
    <ligand>
        <name>Zn(2+)</name>
        <dbReference type="ChEBI" id="CHEBI:29105"/>
    </ligand>
</feature>
<dbReference type="PANTHER" id="PTHR42745">
    <property type="match status" value="1"/>
</dbReference>
<dbReference type="CDD" id="cd05014">
    <property type="entry name" value="SIS_Kpsf"/>
    <property type="match status" value="1"/>
</dbReference>
<comment type="catalytic activity">
    <reaction evidence="4">
        <text>D-arabinose 5-phosphate = D-ribulose 5-phosphate</text>
        <dbReference type="Rhea" id="RHEA:23104"/>
        <dbReference type="ChEBI" id="CHEBI:57693"/>
        <dbReference type="ChEBI" id="CHEBI:58121"/>
        <dbReference type="EC" id="5.3.1.13"/>
    </reaction>
</comment>
<keyword evidence="11" id="KW-1185">Reference proteome</keyword>
<dbReference type="PANTHER" id="PTHR42745:SF1">
    <property type="entry name" value="ARABINOSE 5-PHOSPHATE ISOMERASE KDSD"/>
    <property type="match status" value="1"/>
</dbReference>
<dbReference type="InterPro" id="IPR035474">
    <property type="entry name" value="SIS_Kpsf"/>
</dbReference>
<dbReference type="FunFam" id="3.40.50.10490:FF:000011">
    <property type="entry name" value="Arabinose 5-phosphate isomerase"/>
    <property type="match status" value="1"/>
</dbReference>
<evidence type="ECO:0000256" key="4">
    <source>
        <dbReference type="PIRNR" id="PIRNR004692"/>
    </source>
</evidence>
<feature type="domain" description="CBS" evidence="8">
    <location>
        <begin position="220"/>
        <end position="278"/>
    </location>
</feature>
<dbReference type="GO" id="GO:0046872">
    <property type="term" value="F:metal ion binding"/>
    <property type="evidence" value="ECO:0007669"/>
    <property type="project" value="UniProtKB-KW"/>
</dbReference>